<evidence type="ECO:0000256" key="2">
    <source>
        <dbReference type="ARBA" id="ARBA00022723"/>
    </source>
</evidence>
<keyword evidence="2" id="KW-0479">Metal-binding</keyword>
<dbReference type="InterPro" id="IPR013341">
    <property type="entry name" value="Mandelate_racemase_N_dom"/>
</dbReference>
<dbReference type="PANTHER" id="PTHR13794">
    <property type="entry name" value="ENOLASE SUPERFAMILY, MANDELATE RACEMASE"/>
    <property type="match status" value="1"/>
</dbReference>
<dbReference type="EMBL" id="AP024601">
    <property type="protein sequence ID" value="BCU82693.1"/>
    <property type="molecule type" value="Genomic_DNA"/>
</dbReference>
<dbReference type="SUPFAM" id="SSF51604">
    <property type="entry name" value="Enolase C-terminal domain-like"/>
    <property type="match status" value="1"/>
</dbReference>
<comment type="cofactor">
    <cofactor evidence="1">
        <name>Mg(2+)</name>
        <dbReference type="ChEBI" id="CHEBI:18420"/>
    </cofactor>
</comment>
<dbReference type="RefSeq" id="WP_212773005.1">
    <property type="nucleotide sequence ID" value="NZ_AP024601.1"/>
</dbReference>
<dbReference type="Gene3D" id="3.20.20.120">
    <property type="entry name" value="Enolase-like C-terminal domain"/>
    <property type="match status" value="1"/>
</dbReference>
<dbReference type="SFLD" id="SFLDG00179">
    <property type="entry name" value="mandelate_racemase"/>
    <property type="match status" value="1"/>
</dbReference>
<organism evidence="5 6">
    <name type="scientific">Polycladomyces abyssicola</name>
    <dbReference type="NCBI Taxonomy" id="1125966"/>
    <lineage>
        <taxon>Bacteria</taxon>
        <taxon>Bacillati</taxon>
        <taxon>Bacillota</taxon>
        <taxon>Bacilli</taxon>
        <taxon>Bacillales</taxon>
        <taxon>Thermoactinomycetaceae</taxon>
        <taxon>Polycladomyces</taxon>
    </lineage>
</organism>
<dbReference type="InterPro" id="IPR013342">
    <property type="entry name" value="Mandelate_racemase_C"/>
</dbReference>
<gene>
    <name evidence="5" type="primary">yitF</name>
    <name evidence="5" type="ORF">JIR001_24760</name>
</gene>
<protein>
    <submittedName>
        <fullName evidence="5">Putative isomerase YitF</fullName>
    </submittedName>
</protein>
<dbReference type="AlphaFoldDB" id="A0A8D5UH91"/>
<keyword evidence="3" id="KW-0460">Magnesium</keyword>
<dbReference type="InterPro" id="IPR029017">
    <property type="entry name" value="Enolase-like_N"/>
</dbReference>
<dbReference type="SUPFAM" id="SSF54826">
    <property type="entry name" value="Enolase N-terminal domain-like"/>
    <property type="match status" value="1"/>
</dbReference>
<keyword evidence="5" id="KW-0413">Isomerase</keyword>
<evidence type="ECO:0000256" key="3">
    <source>
        <dbReference type="ARBA" id="ARBA00022842"/>
    </source>
</evidence>
<proteinExistence type="predicted"/>
<dbReference type="Pfam" id="PF02746">
    <property type="entry name" value="MR_MLE_N"/>
    <property type="match status" value="1"/>
</dbReference>
<dbReference type="PANTHER" id="PTHR13794:SF58">
    <property type="entry name" value="MITOCHONDRIAL ENOLASE SUPERFAMILY MEMBER 1"/>
    <property type="match status" value="1"/>
</dbReference>
<dbReference type="InterPro" id="IPR036849">
    <property type="entry name" value="Enolase-like_C_sf"/>
</dbReference>
<dbReference type="Pfam" id="PF13378">
    <property type="entry name" value="MR_MLE_C"/>
    <property type="match status" value="1"/>
</dbReference>
<reference evidence="5" key="1">
    <citation type="journal article" date="2013" name="Int. J. Syst. Evol. Microbiol.">
        <title>Polycladomyces abyssicola gen. nov., sp. nov., a thermophilic filamentous bacterium isolated from hemipelagic sediment.</title>
        <authorList>
            <person name="Tsubouchi T."/>
            <person name="Shimane Y."/>
            <person name="Mori K."/>
            <person name="Usui K."/>
            <person name="Hiraki T."/>
            <person name="Tame A."/>
            <person name="Uematsu K."/>
            <person name="Maruyama T."/>
            <person name="Hatada Y."/>
        </authorList>
    </citation>
    <scope>NUCLEOTIDE SEQUENCE</scope>
    <source>
        <strain evidence="5">JIR-001</strain>
    </source>
</reference>
<sequence>MQIKAVETYPLFWRLSESYGDANGWKNYRASMWFRICTASGLTGWGECTDWLPTLVKGFEDRVIPYLLGKSCLNRGELVTTVRKWHPRIAAGLSMALTEIVAKRAGLSVCDLWGGRRRNEVPVYASFQSYTDRPDWIDRSVHMVKQAVDEGGFGLVKVKVGGKPIKEDQQHIAALISTLRGAVKWAVDANQSYDLAAASQWIKVFSESDHWLWFEEPLPLDSVAAYRMLRSRCQIPIAGGENGSKPQRFLYWWHQGALDVIQPDPAHLGGVGNFLDTLRMARHLGVRVSPHAFDGILSRLYAVLAQSCLPPWSKMAGEEVEPVEWDAMENPLSNLLPVQPVGGRVRVPDGPGIGVEIEPRSLQQYVWDGTIYH</sequence>
<evidence type="ECO:0000313" key="5">
    <source>
        <dbReference type="EMBL" id="BCU82693.1"/>
    </source>
</evidence>
<dbReference type="InterPro" id="IPR029065">
    <property type="entry name" value="Enolase_C-like"/>
</dbReference>
<evidence type="ECO:0000313" key="6">
    <source>
        <dbReference type="Proteomes" id="UP000677436"/>
    </source>
</evidence>
<evidence type="ECO:0000259" key="4">
    <source>
        <dbReference type="SMART" id="SM00922"/>
    </source>
</evidence>
<dbReference type="InterPro" id="IPR046945">
    <property type="entry name" value="RHMD-like"/>
</dbReference>
<keyword evidence="6" id="KW-1185">Reference proteome</keyword>
<reference evidence="5" key="2">
    <citation type="journal article" date="2021" name="Microbiol. Resour. Announc.">
        <title>Complete Genome Sequence of Polycladomyces abyssicola JIR-001T, Isolated from Hemipelagic Sediment in Deep Seawater.</title>
        <authorList>
            <person name="Tsubouchi T."/>
            <person name="Kaneko Y."/>
        </authorList>
    </citation>
    <scope>NUCLEOTIDE SEQUENCE</scope>
    <source>
        <strain evidence="5">JIR-001</strain>
    </source>
</reference>
<dbReference type="GO" id="GO:0016052">
    <property type="term" value="P:carbohydrate catabolic process"/>
    <property type="evidence" value="ECO:0007669"/>
    <property type="project" value="TreeGrafter"/>
</dbReference>
<dbReference type="GO" id="GO:0016836">
    <property type="term" value="F:hydro-lyase activity"/>
    <property type="evidence" value="ECO:0007669"/>
    <property type="project" value="TreeGrafter"/>
</dbReference>
<dbReference type="SMART" id="SM00922">
    <property type="entry name" value="MR_MLE"/>
    <property type="match status" value="1"/>
</dbReference>
<evidence type="ECO:0000256" key="1">
    <source>
        <dbReference type="ARBA" id="ARBA00001946"/>
    </source>
</evidence>
<feature type="domain" description="Mandelate racemase/muconate lactonizing enzyme C-terminal" evidence="4">
    <location>
        <begin position="137"/>
        <end position="236"/>
    </location>
</feature>
<dbReference type="CDD" id="cd03316">
    <property type="entry name" value="MR_like"/>
    <property type="match status" value="1"/>
</dbReference>
<name>A0A8D5UH91_9BACL</name>
<dbReference type="KEGG" id="pabs:JIR001_24760"/>
<dbReference type="SFLD" id="SFLDS00001">
    <property type="entry name" value="Enolase"/>
    <property type="match status" value="1"/>
</dbReference>
<dbReference type="Proteomes" id="UP000677436">
    <property type="component" value="Chromosome"/>
</dbReference>
<dbReference type="GO" id="GO:0016853">
    <property type="term" value="F:isomerase activity"/>
    <property type="evidence" value="ECO:0007669"/>
    <property type="project" value="UniProtKB-KW"/>
</dbReference>
<dbReference type="GO" id="GO:0000287">
    <property type="term" value="F:magnesium ion binding"/>
    <property type="evidence" value="ECO:0007669"/>
    <property type="project" value="TreeGrafter"/>
</dbReference>
<dbReference type="Gene3D" id="3.30.390.10">
    <property type="entry name" value="Enolase-like, N-terminal domain"/>
    <property type="match status" value="1"/>
</dbReference>
<accession>A0A8D5UH91</accession>